<protein>
    <recommendedName>
        <fullName evidence="3">BIG2 domain-containing protein</fullName>
    </recommendedName>
</protein>
<name>A0A645EQU2_9ZZZZ</name>
<comment type="caution">
    <text evidence="2">The sequence shown here is derived from an EMBL/GenBank/DDBJ whole genome shotgun (WGS) entry which is preliminary data.</text>
</comment>
<dbReference type="InterPro" id="IPR035986">
    <property type="entry name" value="PKD_dom_sf"/>
</dbReference>
<dbReference type="Gene3D" id="2.60.40.1080">
    <property type="match status" value="1"/>
</dbReference>
<proteinExistence type="predicted"/>
<accession>A0A645EQU2</accession>
<reference evidence="2" key="1">
    <citation type="submission" date="2019-08" db="EMBL/GenBank/DDBJ databases">
        <authorList>
            <person name="Kucharzyk K."/>
            <person name="Murdoch R.W."/>
            <person name="Higgins S."/>
            <person name="Loffler F."/>
        </authorList>
    </citation>
    <scope>NUCLEOTIDE SEQUENCE</scope>
</reference>
<organism evidence="2">
    <name type="scientific">bioreactor metagenome</name>
    <dbReference type="NCBI Taxonomy" id="1076179"/>
    <lineage>
        <taxon>unclassified sequences</taxon>
        <taxon>metagenomes</taxon>
        <taxon>ecological metagenomes</taxon>
    </lineage>
</organism>
<evidence type="ECO:0000313" key="2">
    <source>
        <dbReference type="EMBL" id="MPN04207.1"/>
    </source>
</evidence>
<gene>
    <name evidence="2" type="ORF">SDC9_151443</name>
</gene>
<dbReference type="AlphaFoldDB" id="A0A645EQU2"/>
<dbReference type="EMBL" id="VSSQ01050138">
    <property type="protein sequence ID" value="MPN04207.1"/>
    <property type="molecule type" value="Genomic_DNA"/>
</dbReference>
<evidence type="ECO:0008006" key="3">
    <source>
        <dbReference type="Google" id="ProtNLM"/>
    </source>
</evidence>
<dbReference type="SUPFAM" id="SSF49299">
    <property type="entry name" value="PKD domain"/>
    <property type="match status" value="1"/>
</dbReference>
<sequence>MTFTSSNTAVASVTTSGGAHTITTGAIAADTEVEIYATALDETGTKSNTVTITVTNAPVPATSVAIKHEGETLSENETVDIQVNESVTLEATVEPANASVTDSDFVWDIDPNTFYTQSGRNITVTPTTVGLYTVTLREGSLVATCRLNVRETDPAPEPDPVPTPDPDPTPDPAPSEGGGGGGCSTGPTAGFALLFLSLVPLLRGKNK</sequence>
<feature type="compositionally biased region" description="Pro residues" evidence="1">
    <location>
        <begin position="155"/>
        <end position="173"/>
    </location>
</feature>
<evidence type="ECO:0000256" key="1">
    <source>
        <dbReference type="SAM" id="MobiDB-lite"/>
    </source>
</evidence>
<feature type="region of interest" description="Disordered" evidence="1">
    <location>
        <begin position="149"/>
        <end position="185"/>
    </location>
</feature>